<dbReference type="RefSeq" id="WP_099621655.1">
    <property type="nucleotide sequence ID" value="NZ_CP024201.1"/>
</dbReference>
<accession>A0A2D2AWL0</accession>
<feature type="transmembrane region" description="Helical" evidence="7">
    <location>
        <begin position="21"/>
        <end position="54"/>
    </location>
</feature>
<keyword evidence="5 7" id="KW-1133">Transmembrane helix</keyword>
<comment type="subcellular location">
    <subcellularLocation>
        <location evidence="1 7">Cell membrane</location>
        <topology evidence="1 7">Multi-pass membrane protein</topology>
    </subcellularLocation>
</comment>
<comment type="similarity">
    <text evidence="2 7">Belongs to the DedA family.</text>
</comment>
<keyword evidence="3 7" id="KW-1003">Cell membrane</keyword>
<evidence type="ECO:0000256" key="4">
    <source>
        <dbReference type="ARBA" id="ARBA00022692"/>
    </source>
</evidence>
<evidence type="ECO:0000256" key="2">
    <source>
        <dbReference type="ARBA" id="ARBA00010792"/>
    </source>
</evidence>
<name>A0A2D2AWL0_9CAUL</name>
<evidence type="ECO:0000256" key="5">
    <source>
        <dbReference type="ARBA" id="ARBA00022989"/>
    </source>
</evidence>
<dbReference type="PANTHER" id="PTHR30353">
    <property type="entry name" value="INNER MEMBRANE PROTEIN DEDA-RELATED"/>
    <property type="match status" value="1"/>
</dbReference>
<evidence type="ECO:0000313" key="9">
    <source>
        <dbReference type="EMBL" id="ATQ42398.1"/>
    </source>
</evidence>
<feature type="domain" description="VTT" evidence="8">
    <location>
        <begin position="40"/>
        <end position="164"/>
    </location>
</feature>
<proteinExistence type="inferred from homology"/>
<keyword evidence="10" id="KW-1185">Reference proteome</keyword>
<evidence type="ECO:0000256" key="3">
    <source>
        <dbReference type="ARBA" id="ARBA00022475"/>
    </source>
</evidence>
<feature type="transmembrane region" description="Helical" evidence="7">
    <location>
        <begin position="146"/>
        <end position="164"/>
    </location>
</feature>
<dbReference type="GO" id="GO:0005886">
    <property type="term" value="C:plasma membrane"/>
    <property type="evidence" value="ECO:0007669"/>
    <property type="project" value="UniProtKB-SubCell"/>
</dbReference>
<evidence type="ECO:0000256" key="1">
    <source>
        <dbReference type="ARBA" id="ARBA00004651"/>
    </source>
</evidence>
<reference evidence="9 10" key="1">
    <citation type="submission" date="2017-10" db="EMBL/GenBank/DDBJ databases">
        <title>Genome sequence of Caulobacter mirabilis FWC38.</title>
        <authorList>
            <person name="Fiebig A."/>
            <person name="Crosson S."/>
        </authorList>
    </citation>
    <scope>NUCLEOTIDE SEQUENCE [LARGE SCALE GENOMIC DNA]</scope>
    <source>
        <strain evidence="9 10">FWC 38</strain>
    </source>
</reference>
<organism evidence="9 10">
    <name type="scientific">Caulobacter mirabilis</name>
    <dbReference type="NCBI Taxonomy" id="69666"/>
    <lineage>
        <taxon>Bacteria</taxon>
        <taxon>Pseudomonadati</taxon>
        <taxon>Pseudomonadota</taxon>
        <taxon>Alphaproteobacteria</taxon>
        <taxon>Caulobacterales</taxon>
        <taxon>Caulobacteraceae</taxon>
        <taxon>Caulobacter</taxon>
    </lineage>
</organism>
<dbReference type="PANTHER" id="PTHR30353:SF15">
    <property type="entry name" value="INNER MEMBRANE PROTEIN YABI"/>
    <property type="match status" value="1"/>
</dbReference>
<comment type="caution">
    <text evidence="7">Lacks conserved residue(s) required for the propagation of feature annotation.</text>
</comment>
<evidence type="ECO:0000256" key="6">
    <source>
        <dbReference type="ARBA" id="ARBA00023136"/>
    </source>
</evidence>
<evidence type="ECO:0000256" key="7">
    <source>
        <dbReference type="RuleBase" id="RU367016"/>
    </source>
</evidence>
<dbReference type="OrthoDB" id="9801622at2"/>
<gene>
    <name evidence="9" type="ORF">CSW64_08210</name>
</gene>
<keyword evidence="4 7" id="KW-0812">Transmembrane</keyword>
<dbReference type="InterPro" id="IPR032816">
    <property type="entry name" value="VTT_dom"/>
</dbReference>
<dbReference type="AlphaFoldDB" id="A0A2D2AWL0"/>
<dbReference type="Proteomes" id="UP000228945">
    <property type="component" value="Chromosome"/>
</dbReference>
<dbReference type="KEGG" id="cmb:CSW64_08210"/>
<evidence type="ECO:0000313" key="10">
    <source>
        <dbReference type="Proteomes" id="UP000228945"/>
    </source>
</evidence>
<evidence type="ECO:0000259" key="8">
    <source>
        <dbReference type="Pfam" id="PF09335"/>
    </source>
</evidence>
<keyword evidence="6 7" id="KW-0472">Membrane</keyword>
<protein>
    <recommendedName>
        <fullName evidence="8">VTT domain-containing protein</fullName>
    </recommendedName>
</protein>
<dbReference type="Pfam" id="PF09335">
    <property type="entry name" value="VTT_dom"/>
    <property type="match status" value="1"/>
</dbReference>
<dbReference type="EMBL" id="CP024201">
    <property type="protein sequence ID" value="ATQ42398.1"/>
    <property type="molecule type" value="Genomic_DNA"/>
</dbReference>
<feature type="transmembrane region" description="Helical" evidence="7">
    <location>
        <begin position="184"/>
        <end position="203"/>
    </location>
</feature>
<dbReference type="InterPro" id="IPR032818">
    <property type="entry name" value="DedA-like"/>
</dbReference>
<sequence length="220" mass="23806">MDSLSLHSLSEFLRENQAWAGVVLGAITFLESLVLIGAFVPATALMVLAGGLIAAGVVDPITVIAWCSAGAIAGDAVSYALGRRMGPGALRHPFLRPHRRKVARTRLFVRRYGAASIFIGRFFGPLRAFAPLAAGILRMSHRRFQVANVVSALIWVPVMLIPGYLGTKALTELERLSEAEGLTIALLGGGGLLILTFLGWRLLTRETPPSWAPWLSLRRR</sequence>